<protein>
    <submittedName>
        <fullName evidence="2">Uncharacterized protein</fullName>
    </submittedName>
</protein>
<dbReference type="EMBL" id="ML769395">
    <property type="protein sequence ID" value="KAE9407494.1"/>
    <property type="molecule type" value="Genomic_DNA"/>
</dbReference>
<evidence type="ECO:0000313" key="3">
    <source>
        <dbReference type="Proteomes" id="UP000799118"/>
    </source>
</evidence>
<evidence type="ECO:0000313" key="2">
    <source>
        <dbReference type="EMBL" id="KAE9407494.1"/>
    </source>
</evidence>
<organism evidence="2 3">
    <name type="scientific">Gymnopus androsaceus JB14</name>
    <dbReference type="NCBI Taxonomy" id="1447944"/>
    <lineage>
        <taxon>Eukaryota</taxon>
        <taxon>Fungi</taxon>
        <taxon>Dikarya</taxon>
        <taxon>Basidiomycota</taxon>
        <taxon>Agaricomycotina</taxon>
        <taxon>Agaricomycetes</taxon>
        <taxon>Agaricomycetidae</taxon>
        <taxon>Agaricales</taxon>
        <taxon>Marasmiineae</taxon>
        <taxon>Omphalotaceae</taxon>
        <taxon>Gymnopus</taxon>
    </lineage>
</organism>
<dbReference type="Proteomes" id="UP000799118">
    <property type="component" value="Unassembled WGS sequence"/>
</dbReference>
<dbReference type="OrthoDB" id="3268823at2759"/>
<name>A0A6A4IFB5_9AGAR</name>
<gene>
    <name evidence="2" type="ORF">BT96DRAFT_103959</name>
</gene>
<feature type="compositionally biased region" description="Low complexity" evidence="1">
    <location>
        <begin position="240"/>
        <end position="250"/>
    </location>
</feature>
<feature type="compositionally biased region" description="Polar residues" evidence="1">
    <location>
        <begin position="97"/>
        <end position="111"/>
    </location>
</feature>
<evidence type="ECO:0000256" key="1">
    <source>
        <dbReference type="SAM" id="MobiDB-lite"/>
    </source>
</evidence>
<feature type="compositionally biased region" description="Basic and acidic residues" evidence="1">
    <location>
        <begin position="128"/>
        <end position="137"/>
    </location>
</feature>
<feature type="compositionally biased region" description="Polar residues" evidence="1">
    <location>
        <begin position="20"/>
        <end position="34"/>
    </location>
</feature>
<feature type="compositionally biased region" description="Polar residues" evidence="1">
    <location>
        <begin position="138"/>
        <end position="155"/>
    </location>
</feature>
<feature type="region of interest" description="Disordered" evidence="1">
    <location>
        <begin position="74"/>
        <end position="192"/>
    </location>
</feature>
<dbReference type="AlphaFoldDB" id="A0A6A4IFB5"/>
<feature type="compositionally biased region" description="Low complexity" evidence="1">
    <location>
        <begin position="208"/>
        <end position="232"/>
    </location>
</feature>
<feature type="region of interest" description="Disordered" evidence="1">
    <location>
        <begin position="205"/>
        <end position="264"/>
    </location>
</feature>
<keyword evidence="3" id="KW-1185">Reference proteome</keyword>
<proteinExistence type="predicted"/>
<accession>A0A6A4IFB5</accession>
<feature type="region of interest" description="Disordered" evidence="1">
    <location>
        <begin position="1"/>
        <end position="34"/>
    </location>
</feature>
<sequence length="298" mass="30849">MTAPKIEALPSTPAHEWASETLSSVPTASSDTGTNSLVSGIQETLYNATVTAAQYLPTKVVEYIPGGAAITAASDTERLQSQSSSSLGKPRDAQGMSLPSQEPQGSLSSKGVGSLPGPASEVGVAKLPLEREIEDSTTKGQSNGKEAQDNRGTTKSHAEREWESMMKAASTSKGASLARKGMAKLPLGKGDSSSYAELEWEAMNVPQSKSTSAEAGKSSSSSPSTARSSIFSRTKHPKKSSSSSGSISSGSGDGTSGSLRKKTKLLTKLRGEAKIITGKLSGKEEKVAEGRRIVKGEV</sequence>
<reference evidence="2" key="1">
    <citation type="journal article" date="2019" name="Environ. Microbiol.">
        <title>Fungal ecological strategies reflected in gene transcription - a case study of two litter decomposers.</title>
        <authorList>
            <person name="Barbi F."/>
            <person name="Kohler A."/>
            <person name="Barry K."/>
            <person name="Baskaran P."/>
            <person name="Daum C."/>
            <person name="Fauchery L."/>
            <person name="Ihrmark K."/>
            <person name="Kuo A."/>
            <person name="LaButti K."/>
            <person name="Lipzen A."/>
            <person name="Morin E."/>
            <person name="Grigoriev I.V."/>
            <person name="Henrissat B."/>
            <person name="Lindahl B."/>
            <person name="Martin F."/>
        </authorList>
    </citation>
    <scope>NUCLEOTIDE SEQUENCE</scope>
    <source>
        <strain evidence="2">JB14</strain>
    </source>
</reference>